<organism evidence="2 3">
    <name type="scientific">Rasamsonia emersonii (strain ATCC 16479 / CBS 393.64 / IMI 116815)</name>
    <dbReference type="NCBI Taxonomy" id="1408163"/>
    <lineage>
        <taxon>Eukaryota</taxon>
        <taxon>Fungi</taxon>
        <taxon>Dikarya</taxon>
        <taxon>Ascomycota</taxon>
        <taxon>Pezizomycotina</taxon>
        <taxon>Eurotiomycetes</taxon>
        <taxon>Eurotiomycetidae</taxon>
        <taxon>Eurotiales</taxon>
        <taxon>Trichocomaceae</taxon>
        <taxon>Rasamsonia</taxon>
    </lineage>
</organism>
<feature type="region of interest" description="Disordered" evidence="1">
    <location>
        <begin position="17"/>
        <end position="37"/>
    </location>
</feature>
<proteinExistence type="predicted"/>
<evidence type="ECO:0000256" key="1">
    <source>
        <dbReference type="SAM" id="MobiDB-lite"/>
    </source>
</evidence>
<comment type="caution">
    <text evidence="2">The sequence shown here is derived from an EMBL/GenBank/DDBJ whole genome shotgun (WGS) entry which is preliminary data.</text>
</comment>
<feature type="compositionally biased region" description="Basic and acidic residues" evidence="1">
    <location>
        <begin position="23"/>
        <end position="36"/>
    </location>
</feature>
<keyword evidence="3" id="KW-1185">Reference proteome</keyword>
<name>A0A0F4Z0U2_RASE3</name>
<evidence type="ECO:0000313" key="2">
    <source>
        <dbReference type="EMBL" id="KKA23990.1"/>
    </source>
</evidence>
<accession>A0A0F4Z0U2</accession>
<dbReference type="RefSeq" id="XP_013330602.1">
    <property type="nucleotide sequence ID" value="XM_013475148.1"/>
</dbReference>
<dbReference type="PANTHER" id="PTHR37535">
    <property type="entry name" value="FLUG DOMAIN PROTEIN"/>
    <property type="match status" value="1"/>
</dbReference>
<protein>
    <submittedName>
        <fullName evidence="2">Uncharacterized protein</fullName>
    </submittedName>
</protein>
<dbReference type="EMBL" id="LASV01000079">
    <property type="protein sequence ID" value="KKA23990.1"/>
    <property type="molecule type" value="Genomic_DNA"/>
</dbReference>
<sequence>MLKTKVDRLAHAKANGYKRGAHREKDNVRAENKYSEDSIQPQNRVLEDYKMKTLIKEDIIENKKRAKHMFTHCDLTNIIVSMWTDDDLVFIHERHRIQMTFAILIYCYSRARIGAFIPDTSKADDWGLQYEDIELYLYHRPDGEKEIFFCLSQKWVKNNHDPKNTVLQCSLANKIDSMDMQTSHMAICETETEPYSEIATEAKRGQLLNQTDPHIYGCSYIANTLALSSMDAFLEEQMH</sequence>
<dbReference type="Proteomes" id="UP000053958">
    <property type="component" value="Unassembled WGS sequence"/>
</dbReference>
<dbReference type="OrthoDB" id="4508679at2759"/>
<dbReference type="GeneID" id="25314323"/>
<reference evidence="2 3" key="1">
    <citation type="submission" date="2015-04" db="EMBL/GenBank/DDBJ databases">
        <authorList>
            <person name="Heijne W.H."/>
            <person name="Fedorova N.D."/>
            <person name="Nierman W.C."/>
            <person name="Vollebregt A.W."/>
            <person name="Zhao Z."/>
            <person name="Wu L."/>
            <person name="Kumar M."/>
            <person name="Stam H."/>
            <person name="van den Berg M.A."/>
            <person name="Pel H.J."/>
        </authorList>
    </citation>
    <scope>NUCLEOTIDE SEQUENCE [LARGE SCALE GENOMIC DNA]</scope>
    <source>
        <strain evidence="2 3">CBS 393.64</strain>
    </source>
</reference>
<evidence type="ECO:0000313" key="3">
    <source>
        <dbReference type="Proteomes" id="UP000053958"/>
    </source>
</evidence>
<dbReference type="PANTHER" id="PTHR37535:SF3">
    <property type="entry name" value="FLUG DOMAIN-CONTAINING PROTEIN"/>
    <property type="match status" value="1"/>
</dbReference>
<gene>
    <name evidence="2" type="ORF">T310_1972</name>
</gene>
<dbReference type="AlphaFoldDB" id="A0A0F4Z0U2"/>